<dbReference type="GO" id="GO:0005524">
    <property type="term" value="F:ATP binding"/>
    <property type="evidence" value="ECO:0007669"/>
    <property type="project" value="UniProtKB-UniRule"/>
</dbReference>
<dbReference type="Gene3D" id="3.40.50.1000">
    <property type="entry name" value="HAD superfamily/HAD-like"/>
    <property type="match status" value="1"/>
</dbReference>
<dbReference type="InterPro" id="IPR023214">
    <property type="entry name" value="HAD_sf"/>
</dbReference>
<evidence type="ECO:0000256" key="2">
    <source>
        <dbReference type="ARBA" id="ARBA00006024"/>
    </source>
</evidence>
<dbReference type="NCBIfam" id="TIGR01494">
    <property type="entry name" value="ATPase_P-type"/>
    <property type="match status" value="1"/>
</dbReference>
<evidence type="ECO:0000313" key="12">
    <source>
        <dbReference type="EMBL" id="TBU09176.1"/>
    </source>
</evidence>
<dbReference type="GO" id="GO:0043682">
    <property type="term" value="F:P-type divalent copper transporter activity"/>
    <property type="evidence" value="ECO:0007669"/>
    <property type="project" value="TreeGrafter"/>
</dbReference>
<dbReference type="Pfam" id="PF00702">
    <property type="entry name" value="Hydrolase"/>
    <property type="match status" value="1"/>
</dbReference>
<organism evidence="12 13">
    <name type="scientific">Hamiltosporidium magnivora</name>
    <dbReference type="NCBI Taxonomy" id="148818"/>
    <lineage>
        <taxon>Eukaryota</taxon>
        <taxon>Fungi</taxon>
        <taxon>Fungi incertae sedis</taxon>
        <taxon>Microsporidia</taxon>
        <taxon>Dubosqiidae</taxon>
        <taxon>Hamiltosporidium</taxon>
    </lineage>
</organism>
<dbReference type="InterPro" id="IPR059000">
    <property type="entry name" value="ATPase_P-type_domA"/>
</dbReference>
<dbReference type="SUPFAM" id="SSF55008">
    <property type="entry name" value="HMA, heavy metal-associated domain"/>
    <property type="match status" value="1"/>
</dbReference>
<comment type="subcellular location">
    <subcellularLocation>
        <location evidence="1">Endomembrane system</location>
        <topology evidence="1">Multi-pass membrane protein</topology>
    </subcellularLocation>
    <subcellularLocation>
        <location evidence="10">Membrane</location>
    </subcellularLocation>
</comment>
<keyword evidence="8 10" id="KW-1133">Transmembrane helix</keyword>
<evidence type="ECO:0000256" key="7">
    <source>
        <dbReference type="ARBA" id="ARBA00022967"/>
    </source>
</evidence>
<feature type="transmembrane region" description="Helical" evidence="10">
    <location>
        <begin position="723"/>
        <end position="742"/>
    </location>
</feature>
<dbReference type="PANTHER" id="PTHR43520:SF8">
    <property type="entry name" value="P-TYPE CU(+) TRANSPORTER"/>
    <property type="match status" value="1"/>
</dbReference>
<dbReference type="VEuPathDB" id="MicrosporidiaDB:CWI39_0030p0010"/>
<evidence type="ECO:0000256" key="3">
    <source>
        <dbReference type="ARBA" id="ARBA00022692"/>
    </source>
</evidence>
<dbReference type="GO" id="GO:0016887">
    <property type="term" value="F:ATP hydrolysis activity"/>
    <property type="evidence" value="ECO:0007669"/>
    <property type="project" value="InterPro"/>
</dbReference>
<dbReference type="InterPro" id="IPR027256">
    <property type="entry name" value="P-typ_ATPase_IB"/>
</dbReference>
<feature type="transmembrane region" description="Helical" evidence="10">
    <location>
        <begin position="359"/>
        <end position="388"/>
    </location>
</feature>
<dbReference type="SFLD" id="SFLDS00003">
    <property type="entry name" value="Haloacid_Dehalogenase"/>
    <property type="match status" value="1"/>
</dbReference>
<keyword evidence="7" id="KW-1278">Translocase</keyword>
<dbReference type="PANTHER" id="PTHR43520">
    <property type="entry name" value="ATP7, ISOFORM B"/>
    <property type="match status" value="1"/>
</dbReference>
<dbReference type="PRINTS" id="PR00119">
    <property type="entry name" value="CATATPASE"/>
</dbReference>
<dbReference type="Gene3D" id="3.40.1110.10">
    <property type="entry name" value="Calcium-transporting ATPase, cytoplasmic domain N"/>
    <property type="match status" value="1"/>
</dbReference>
<dbReference type="NCBIfam" id="TIGR01525">
    <property type="entry name" value="ATPase-IB_hvy"/>
    <property type="match status" value="1"/>
</dbReference>
<evidence type="ECO:0000256" key="8">
    <source>
        <dbReference type="ARBA" id="ARBA00022989"/>
    </source>
</evidence>
<dbReference type="EMBL" id="PITI01000054">
    <property type="protein sequence ID" value="TBU09176.1"/>
    <property type="molecule type" value="Genomic_DNA"/>
</dbReference>
<dbReference type="SUPFAM" id="SSF81660">
    <property type="entry name" value="Metal cation-transporting ATPase, ATP-binding domain N"/>
    <property type="match status" value="1"/>
</dbReference>
<dbReference type="InterPro" id="IPR036163">
    <property type="entry name" value="HMA_dom_sf"/>
</dbReference>
<evidence type="ECO:0000313" key="13">
    <source>
        <dbReference type="Proteomes" id="UP000291404"/>
    </source>
</evidence>
<keyword evidence="3 10" id="KW-0812">Transmembrane</keyword>
<dbReference type="InterPro" id="IPR008250">
    <property type="entry name" value="ATPase_P-typ_transduc_dom_A_sf"/>
</dbReference>
<dbReference type="InterPro" id="IPR006121">
    <property type="entry name" value="HMA_dom"/>
</dbReference>
<dbReference type="InterPro" id="IPR036412">
    <property type="entry name" value="HAD-like_sf"/>
</dbReference>
<feature type="transmembrane region" description="Helical" evidence="10">
    <location>
        <begin position="143"/>
        <end position="163"/>
    </location>
</feature>
<reference evidence="12 13" key="1">
    <citation type="submission" date="2017-12" db="EMBL/GenBank/DDBJ databases">
        <authorList>
            <person name="Pombert J.-F."/>
            <person name="Haag K.L."/>
            <person name="Ebert D."/>
        </authorList>
    </citation>
    <scope>NUCLEOTIDE SEQUENCE [LARGE SCALE GENOMIC DNA]</scope>
    <source>
        <strain evidence="12">BE-OM-2</strain>
    </source>
</reference>
<keyword evidence="5 10" id="KW-0547">Nucleotide-binding</keyword>
<dbReference type="Pfam" id="PF00122">
    <property type="entry name" value="E1-E2_ATPase"/>
    <property type="match status" value="1"/>
</dbReference>
<dbReference type="GO" id="GO:0016020">
    <property type="term" value="C:membrane"/>
    <property type="evidence" value="ECO:0007669"/>
    <property type="project" value="UniProtKB-SubCell"/>
</dbReference>
<dbReference type="Gene3D" id="2.70.150.10">
    <property type="entry name" value="Calcium-transporting ATPase, cytoplasmic transduction domain A"/>
    <property type="match status" value="1"/>
</dbReference>
<dbReference type="PROSITE" id="PS00154">
    <property type="entry name" value="ATPASE_E1_E2"/>
    <property type="match status" value="1"/>
</dbReference>
<keyword evidence="6 10" id="KW-0067">ATP-binding</keyword>
<dbReference type="GO" id="GO:0012505">
    <property type="term" value="C:endomembrane system"/>
    <property type="evidence" value="ECO:0007669"/>
    <property type="project" value="UniProtKB-SubCell"/>
</dbReference>
<feature type="transmembrane region" description="Helical" evidence="10">
    <location>
        <begin position="323"/>
        <end position="347"/>
    </location>
</feature>
<dbReference type="InterPro" id="IPR001757">
    <property type="entry name" value="P_typ_ATPase"/>
</dbReference>
<dbReference type="SUPFAM" id="SSF81653">
    <property type="entry name" value="Calcium ATPase, transduction domain A"/>
    <property type="match status" value="1"/>
</dbReference>
<gene>
    <name evidence="12" type="ORF">CWI36_0054p0010</name>
</gene>
<dbReference type="PROSITE" id="PS50846">
    <property type="entry name" value="HMA_2"/>
    <property type="match status" value="1"/>
</dbReference>
<dbReference type="Gene3D" id="3.30.70.100">
    <property type="match status" value="1"/>
</dbReference>
<dbReference type="GO" id="GO:0005507">
    <property type="term" value="F:copper ion binding"/>
    <property type="evidence" value="ECO:0007669"/>
    <property type="project" value="TreeGrafter"/>
</dbReference>
<feature type="domain" description="HMA" evidence="11">
    <location>
        <begin position="11"/>
        <end position="77"/>
    </location>
</feature>
<dbReference type="GO" id="GO:0055070">
    <property type="term" value="P:copper ion homeostasis"/>
    <property type="evidence" value="ECO:0007669"/>
    <property type="project" value="TreeGrafter"/>
</dbReference>
<feature type="transmembrane region" description="Helical" evidence="10">
    <location>
        <begin position="169"/>
        <end position="189"/>
    </location>
</feature>
<evidence type="ECO:0000259" key="11">
    <source>
        <dbReference type="PROSITE" id="PS50846"/>
    </source>
</evidence>
<evidence type="ECO:0000256" key="6">
    <source>
        <dbReference type="ARBA" id="ARBA00022840"/>
    </source>
</evidence>
<dbReference type="SFLD" id="SFLDG00002">
    <property type="entry name" value="C1.7:_P-type_atpase_like"/>
    <property type="match status" value="1"/>
</dbReference>
<protein>
    <submittedName>
        <fullName evidence="12">Heavy metal translocating P-type ATPase</fullName>
    </submittedName>
</protein>
<feature type="transmembrane region" description="Helical" evidence="10">
    <location>
        <begin position="748"/>
        <end position="771"/>
    </location>
</feature>
<evidence type="ECO:0000256" key="9">
    <source>
        <dbReference type="ARBA" id="ARBA00023136"/>
    </source>
</evidence>
<dbReference type="InterPro" id="IPR023299">
    <property type="entry name" value="ATPase_P-typ_cyto_dom_N"/>
</dbReference>
<dbReference type="SUPFAM" id="SSF56784">
    <property type="entry name" value="HAD-like"/>
    <property type="match status" value="1"/>
</dbReference>
<dbReference type="Proteomes" id="UP000291404">
    <property type="component" value="Unassembled WGS sequence"/>
</dbReference>
<evidence type="ECO:0000256" key="10">
    <source>
        <dbReference type="RuleBase" id="RU362081"/>
    </source>
</evidence>
<feature type="transmembrane region" description="Helical" evidence="10">
    <location>
        <begin position="110"/>
        <end position="131"/>
    </location>
</feature>
<evidence type="ECO:0000256" key="4">
    <source>
        <dbReference type="ARBA" id="ARBA00022723"/>
    </source>
</evidence>
<proteinExistence type="inferred from homology"/>
<comment type="similarity">
    <text evidence="2 10">Belongs to the cation transport ATPase (P-type) (TC 3.A.3) family. Type IB subfamily.</text>
</comment>
<name>A0A4Q9LML5_9MICR</name>
<dbReference type="CDD" id="cd00371">
    <property type="entry name" value="HMA"/>
    <property type="match status" value="1"/>
</dbReference>
<keyword evidence="13" id="KW-1185">Reference proteome</keyword>
<accession>A0A4Q9LML5</accession>
<sequence>MNISSENKDLFQKIYEIQNFSCGDCENKIKNILKNTKGIKNTYFNIFLRQIKIIFDRNDISEKQILKKLKDNGYIVLRNKRFWSTIFYIVTLLYVPQLFSHFFLRKDKKILFIEFILALFIQLIVFTNISLINIRKNISVENLVFLGSFLSFAYAIIFIAIDYTNIKEISSMLETSSMICFFILFGKFFRENIESEVNNFIQKLPVSHYKFYETDLQKFLPIDEIKVGDIIRIENKMTLPIDGIITNGVTHIDESNLTGESYPKKKEPGMIVYCGTTVIGKGILVRVTKKGKNTFLSEILQLIKNSQFDEKYGLIRKNRIVNLFIRSVLGISLICFLIYLILGILNIKPKILYKTNNSYVIFVAMKVALNVLIVACPCSLTVSAPIALSIATQFLCKKGIIIKNIESILKVNSIKKIFFDKTGTLTYGNINVTNYCIFKNISEEIVLNILSKIEKDSLHPIGKALYSFTKETFDRRKSKLYKNIFYNRNETQNYENSTDKSTNNNYSSNYLKKYDFLNQEDIQINKTIYISGNGIKSTIIHGNKKFVVKLGKKDFVSDYSDKEANKFEYKKYLNEEKINLEIFMSFNNEIIAFFILDDQIKSEAIAVIQRLNDLNIQSIILSGDTLENTHKVAKTLGIPTFYSNLTSKSKLELISVFKTPFTSVCMVGDGINDSAALKISDIGISINNTLNITDVYINSDNLLKILDFIIFSKKVTKRINANYIINILYNITILPISVGLLIPFNIYISSRISCLSMFISSLCIIISSYSLKNHQ</sequence>
<dbReference type="InterPro" id="IPR044492">
    <property type="entry name" value="P_typ_ATPase_HD_dom"/>
</dbReference>
<keyword evidence="4 10" id="KW-0479">Metal-binding</keyword>
<comment type="caution">
    <text evidence="12">The sequence shown here is derived from an EMBL/GenBank/DDBJ whole genome shotgun (WGS) entry which is preliminary data.</text>
</comment>
<dbReference type="STRING" id="148818.A0A4Q9LML5"/>
<keyword evidence="9 10" id="KW-0472">Membrane</keyword>
<evidence type="ECO:0000256" key="5">
    <source>
        <dbReference type="ARBA" id="ARBA00022741"/>
    </source>
</evidence>
<evidence type="ECO:0000256" key="1">
    <source>
        <dbReference type="ARBA" id="ARBA00004127"/>
    </source>
</evidence>
<feature type="transmembrane region" description="Helical" evidence="10">
    <location>
        <begin position="85"/>
        <end position="104"/>
    </location>
</feature>
<dbReference type="VEuPathDB" id="MicrosporidiaDB:CWI36_0054p0010"/>
<dbReference type="AlphaFoldDB" id="A0A4Q9LML5"/>
<dbReference type="InterPro" id="IPR018303">
    <property type="entry name" value="ATPase_P-typ_P_site"/>
</dbReference>
<dbReference type="SFLD" id="SFLDF00027">
    <property type="entry name" value="p-type_atpase"/>
    <property type="match status" value="1"/>
</dbReference>